<dbReference type="NCBIfam" id="TIGR02937">
    <property type="entry name" value="sigma70-ECF"/>
    <property type="match status" value="1"/>
</dbReference>
<keyword evidence="4" id="KW-0804">Transcription</keyword>
<dbReference type="InterPro" id="IPR013325">
    <property type="entry name" value="RNA_pol_sigma_r2"/>
</dbReference>
<comment type="caution">
    <text evidence="7">The sequence shown here is derived from an EMBL/GenBank/DDBJ whole genome shotgun (WGS) entry which is preliminary data.</text>
</comment>
<dbReference type="InterPro" id="IPR039425">
    <property type="entry name" value="RNA_pol_sigma-70-like"/>
</dbReference>
<evidence type="ECO:0000256" key="4">
    <source>
        <dbReference type="ARBA" id="ARBA00023163"/>
    </source>
</evidence>
<dbReference type="SUPFAM" id="SSF88659">
    <property type="entry name" value="Sigma3 and sigma4 domains of RNA polymerase sigma factors"/>
    <property type="match status" value="1"/>
</dbReference>
<dbReference type="GO" id="GO:0003677">
    <property type="term" value="F:DNA binding"/>
    <property type="evidence" value="ECO:0007669"/>
    <property type="project" value="InterPro"/>
</dbReference>
<comment type="similarity">
    <text evidence="1">Belongs to the sigma-70 factor family. ECF subfamily.</text>
</comment>
<feature type="domain" description="RNA polymerase sigma factor 70 region 4 type 2" evidence="6">
    <location>
        <begin position="124"/>
        <end position="176"/>
    </location>
</feature>
<dbReference type="SUPFAM" id="SSF88946">
    <property type="entry name" value="Sigma2 domain of RNA polymerase sigma factors"/>
    <property type="match status" value="1"/>
</dbReference>
<evidence type="ECO:0000259" key="5">
    <source>
        <dbReference type="Pfam" id="PF04542"/>
    </source>
</evidence>
<dbReference type="Proteomes" id="UP000218439">
    <property type="component" value="Unassembled WGS sequence"/>
</dbReference>
<dbReference type="PANTHER" id="PTHR43133:SF63">
    <property type="entry name" value="RNA POLYMERASE SIGMA FACTOR FECI-RELATED"/>
    <property type="match status" value="1"/>
</dbReference>
<proteinExistence type="inferred from homology"/>
<keyword evidence="3" id="KW-0731">Sigma factor</keyword>
<dbReference type="Gene3D" id="1.10.10.10">
    <property type="entry name" value="Winged helix-like DNA-binding domain superfamily/Winged helix DNA-binding domain"/>
    <property type="match status" value="1"/>
</dbReference>
<evidence type="ECO:0000313" key="8">
    <source>
        <dbReference type="Proteomes" id="UP000218439"/>
    </source>
</evidence>
<sequence>MTAVPATAAACPLPPGCGDQAVALLYQQHQRWLQNWLRLRLGHDGDAADLAQDVFVRLLRKSEPPALEGPAQARAYLGKIASDLCANLWRRRALEQAWLDALAAQPPALAPSPEQQAIVLETLREIGSAILSLPGRGAPAFILACVHGMSEQEAAQALGLSTRTVRKHVARGVLACMQLKARYHAQGLWPGV</sequence>
<dbReference type="Gene3D" id="1.10.1740.10">
    <property type="match status" value="1"/>
</dbReference>
<organism evidence="7 8">
    <name type="scientific">Vandammella animalimorsus</name>
    <dbReference type="NCBI Taxonomy" id="2029117"/>
    <lineage>
        <taxon>Bacteria</taxon>
        <taxon>Pseudomonadati</taxon>
        <taxon>Pseudomonadota</taxon>
        <taxon>Betaproteobacteria</taxon>
        <taxon>Burkholderiales</taxon>
        <taxon>Comamonadaceae</taxon>
        <taxon>Vandammella</taxon>
    </lineage>
</organism>
<evidence type="ECO:0000313" key="7">
    <source>
        <dbReference type="EMBL" id="PAT42840.1"/>
    </source>
</evidence>
<feature type="domain" description="RNA polymerase sigma-70 region 2" evidence="5">
    <location>
        <begin position="25"/>
        <end position="93"/>
    </location>
</feature>
<dbReference type="InterPro" id="IPR014284">
    <property type="entry name" value="RNA_pol_sigma-70_dom"/>
</dbReference>
<name>A0A2A2AW94_9BURK</name>
<dbReference type="InterPro" id="IPR013249">
    <property type="entry name" value="RNA_pol_sigma70_r4_t2"/>
</dbReference>
<dbReference type="InterPro" id="IPR007627">
    <property type="entry name" value="RNA_pol_sigma70_r2"/>
</dbReference>
<gene>
    <name evidence="7" type="ORF">CK621_07340</name>
</gene>
<dbReference type="PANTHER" id="PTHR43133">
    <property type="entry name" value="RNA POLYMERASE ECF-TYPE SIGMA FACTO"/>
    <property type="match status" value="1"/>
</dbReference>
<dbReference type="AlphaFoldDB" id="A0A2A2AW94"/>
<dbReference type="InterPro" id="IPR036388">
    <property type="entry name" value="WH-like_DNA-bd_sf"/>
</dbReference>
<dbReference type="GO" id="GO:0006352">
    <property type="term" value="P:DNA-templated transcription initiation"/>
    <property type="evidence" value="ECO:0007669"/>
    <property type="project" value="InterPro"/>
</dbReference>
<evidence type="ECO:0000256" key="2">
    <source>
        <dbReference type="ARBA" id="ARBA00023015"/>
    </source>
</evidence>
<accession>A0A2A2AW94</accession>
<dbReference type="Pfam" id="PF04542">
    <property type="entry name" value="Sigma70_r2"/>
    <property type="match status" value="1"/>
</dbReference>
<reference evidence="7 8" key="1">
    <citation type="submission" date="2017-08" db="EMBL/GenBank/DDBJ databases">
        <title>WGS of Clinical strains of the CDC Group NO-1 linked to zoonotic infections in humans.</title>
        <authorList>
            <person name="Bernier A.-M."/>
            <person name="Bernard K."/>
        </authorList>
    </citation>
    <scope>NUCLEOTIDE SEQUENCE [LARGE SCALE GENOMIC DNA]</scope>
    <source>
        <strain evidence="7 8">NML120219</strain>
    </source>
</reference>
<dbReference type="InterPro" id="IPR013324">
    <property type="entry name" value="RNA_pol_sigma_r3/r4-like"/>
</dbReference>
<dbReference type="Pfam" id="PF08281">
    <property type="entry name" value="Sigma70_r4_2"/>
    <property type="match status" value="1"/>
</dbReference>
<dbReference type="EMBL" id="NSJE01000009">
    <property type="protein sequence ID" value="PAT42840.1"/>
    <property type="molecule type" value="Genomic_DNA"/>
</dbReference>
<evidence type="ECO:0000259" key="6">
    <source>
        <dbReference type="Pfam" id="PF08281"/>
    </source>
</evidence>
<protein>
    <submittedName>
        <fullName evidence="7">RNA polymerase subunit sigma</fullName>
    </submittedName>
</protein>
<dbReference type="RefSeq" id="WP_095551894.1">
    <property type="nucleotide sequence ID" value="NZ_NSJE01000009.1"/>
</dbReference>
<evidence type="ECO:0000256" key="3">
    <source>
        <dbReference type="ARBA" id="ARBA00023082"/>
    </source>
</evidence>
<dbReference type="GO" id="GO:0016987">
    <property type="term" value="F:sigma factor activity"/>
    <property type="evidence" value="ECO:0007669"/>
    <property type="project" value="UniProtKB-KW"/>
</dbReference>
<keyword evidence="2" id="KW-0805">Transcription regulation</keyword>
<evidence type="ECO:0000256" key="1">
    <source>
        <dbReference type="ARBA" id="ARBA00010641"/>
    </source>
</evidence>